<dbReference type="InterPro" id="IPR005901">
    <property type="entry name" value="GLPGLI"/>
</dbReference>
<gene>
    <name evidence="2" type="ORF">DCO56_26125</name>
</gene>
<evidence type="ECO:0000256" key="1">
    <source>
        <dbReference type="SAM" id="MobiDB-lite"/>
    </source>
</evidence>
<evidence type="ECO:0008006" key="4">
    <source>
        <dbReference type="Google" id="ProtNLM"/>
    </source>
</evidence>
<evidence type="ECO:0000313" key="3">
    <source>
        <dbReference type="Proteomes" id="UP000250831"/>
    </source>
</evidence>
<comment type="caution">
    <text evidence="2">The sequence shown here is derived from an EMBL/GenBank/DDBJ whole genome shotgun (WGS) entry which is preliminary data.</text>
</comment>
<dbReference type="Proteomes" id="UP000250831">
    <property type="component" value="Unassembled WGS sequence"/>
</dbReference>
<keyword evidence="3" id="KW-1185">Reference proteome</keyword>
<feature type="region of interest" description="Disordered" evidence="1">
    <location>
        <begin position="67"/>
        <end position="87"/>
    </location>
</feature>
<dbReference type="RefSeq" id="WP_108636626.1">
    <property type="nucleotide sequence ID" value="NZ_QCXX01000009.1"/>
</dbReference>
<sequence length="276" mass="31349">MLKFKRGLGLAFSNPTIMNKYSLFFVFLLAATVSYGQKLKAVYEYLPSPAATFREEVYFQDGIKTSVRDSLPQPKPHGANNGDDGELSGSMSVTLDMGKIYRNIVIQKNNVPQLVETRSLKGSNYLVSDEFPPLVWNTNYTDVDTLGKHICHKATAVYRGTPLIAYYTNDIPVPAGPYKFGGLPGLIVMLYNEGGNPHYWLLKEIEYPYASDVPVNEKYINALPKLSLEDYIKKEDLETEERMRMMMSKMPLMEGVTVERKKVRGSVEQVYEWEKN</sequence>
<organism evidence="2 3">
    <name type="scientific">Sphingobacterium athyrii</name>
    <dbReference type="NCBI Taxonomy" id="2152717"/>
    <lineage>
        <taxon>Bacteria</taxon>
        <taxon>Pseudomonadati</taxon>
        <taxon>Bacteroidota</taxon>
        <taxon>Sphingobacteriia</taxon>
        <taxon>Sphingobacteriales</taxon>
        <taxon>Sphingobacteriaceae</taxon>
        <taxon>Sphingobacterium</taxon>
    </lineage>
</organism>
<dbReference type="AlphaFoldDB" id="A0A363NM06"/>
<reference evidence="2 3" key="1">
    <citation type="submission" date="2018-04" db="EMBL/GenBank/DDBJ databases">
        <title>Sphingobacterium sp. M46 Genome.</title>
        <authorList>
            <person name="Cheng J."/>
            <person name="Li Y."/>
        </authorList>
    </citation>
    <scope>NUCLEOTIDE SEQUENCE [LARGE SCALE GENOMIC DNA]</scope>
    <source>
        <strain evidence="2 3">M46</strain>
    </source>
</reference>
<name>A0A363NM06_9SPHI</name>
<protein>
    <recommendedName>
        <fullName evidence="4">GLPGLI family protein</fullName>
    </recommendedName>
</protein>
<accession>A0A363NM06</accession>
<dbReference type="Pfam" id="PF09697">
    <property type="entry name" value="Porph_ging"/>
    <property type="match status" value="1"/>
</dbReference>
<dbReference type="EMBL" id="QCXX01000009">
    <property type="protein sequence ID" value="PUV21804.1"/>
    <property type="molecule type" value="Genomic_DNA"/>
</dbReference>
<dbReference type="NCBIfam" id="TIGR01200">
    <property type="entry name" value="GLPGLI"/>
    <property type="match status" value="1"/>
</dbReference>
<evidence type="ECO:0000313" key="2">
    <source>
        <dbReference type="EMBL" id="PUV21804.1"/>
    </source>
</evidence>
<dbReference type="OrthoDB" id="1440774at2"/>
<proteinExistence type="predicted"/>